<name>A0AAV6RIW7_SOLSE</name>
<keyword evidence="2" id="KW-1185">Reference proteome</keyword>
<dbReference type="Proteomes" id="UP000693946">
    <property type="component" value="Linkage Group LG19"/>
</dbReference>
<gene>
    <name evidence="1" type="ORF">JOB18_023140</name>
</gene>
<evidence type="ECO:0000313" key="2">
    <source>
        <dbReference type="Proteomes" id="UP000693946"/>
    </source>
</evidence>
<sequence length="94" mass="10732">MDDQSTTGIDSIERFVFFVLHLSCFSFSTVSERVKPHKTIYSDNAAAAVVTMVRERGKRGSEGKLTQRNDPQSVAMVEKSCMFHMMYFVQGWMI</sequence>
<dbReference type="AlphaFoldDB" id="A0AAV6RIW7"/>
<dbReference type="EMBL" id="JAGKHQ010000011">
    <property type="protein sequence ID" value="KAG7505079.1"/>
    <property type="molecule type" value="Genomic_DNA"/>
</dbReference>
<organism evidence="1 2">
    <name type="scientific">Solea senegalensis</name>
    <name type="common">Senegalese sole</name>
    <dbReference type="NCBI Taxonomy" id="28829"/>
    <lineage>
        <taxon>Eukaryota</taxon>
        <taxon>Metazoa</taxon>
        <taxon>Chordata</taxon>
        <taxon>Craniata</taxon>
        <taxon>Vertebrata</taxon>
        <taxon>Euteleostomi</taxon>
        <taxon>Actinopterygii</taxon>
        <taxon>Neopterygii</taxon>
        <taxon>Teleostei</taxon>
        <taxon>Neoteleostei</taxon>
        <taxon>Acanthomorphata</taxon>
        <taxon>Carangaria</taxon>
        <taxon>Pleuronectiformes</taxon>
        <taxon>Pleuronectoidei</taxon>
        <taxon>Soleidae</taxon>
        <taxon>Solea</taxon>
    </lineage>
</organism>
<evidence type="ECO:0000313" key="1">
    <source>
        <dbReference type="EMBL" id="KAG7505079.1"/>
    </source>
</evidence>
<reference evidence="1 2" key="1">
    <citation type="journal article" date="2021" name="Sci. Rep.">
        <title>Chromosome anchoring in Senegalese sole (Solea senegalensis) reveals sex-associated markers and genome rearrangements in flatfish.</title>
        <authorList>
            <person name="Guerrero-Cozar I."/>
            <person name="Gomez-Garrido J."/>
            <person name="Berbel C."/>
            <person name="Martinez-Blanch J.F."/>
            <person name="Alioto T."/>
            <person name="Claros M.G."/>
            <person name="Gagnaire P.A."/>
            <person name="Manchado M."/>
        </authorList>
    </citation>
    <scope>NUCLEOTIDE SEQUENCE [LARGE SCALE GENOMIC DNA]</scope>
    <source>
        <strain evidence="1">Sse05_10M</strain>
    </source>
</reference>
<accession>A0AAV6RIW7</accession>
<protein>
    <submittedName>
        <fullName evidence="1">Uncharacterized protein</fullName>
    </submittedName>
</protein>
<comment type="caution">
    <text evidence="1">The sequence shown here is derived from an EMBL/GenBank/DDBJ whole genome shotgun (WGS) entry which is preliminary data.</text>
</comment>
<proteinExistence type="predicted"/>